<dbReference type="PANTHER" id="PTHR10404:SF72">
    <property type="entry name" value="ZINC METALLOPROTEASE TRE2-RELATED"/>
    <property type="match status" value="1"/>
</dbReference>
<dbReference type="PANTHER" id="PTHR10404">
    <property type="entry name" value="N-ACETYLATED-ALPHA-LINKED ACIDIC DIPEPTIDASE"/>
    <property type="match status" value="1"/>
</dbReference>
<keyword evidence="7" id="KW-1185">Reference proteome</keyword>
<feature type="domain" description="Transferrin receptor-like dimerisation" evidence="4">
    <location>
        <begin position="648"/>
        <end position="773"/>
    </location>
</feature>
<dbReference type="AlphaFoldDB" id="A0A1G4MHD2"/>
<feature type="domain" description="Peptidase M28" evidence="5">
    <location>
        <begin position="413"/>
        <end position="607"/>
    </location>
</feature>
<protein>
    <submittedName>
        <fullName evidence="6">LAFE_0G08042g1_1</fullName>
    </submittedName>
</protein>
<evidence type="ECO:0000256" key="3">
    <source>
        <dbReference type="SAM" id="Phobius"/>
    </source>
</evidence>
<keyword evidence="3" id="KW-0472">Membrane</keyword>
<dbReference type="Gene3D" id="3.50.30.30">
    <property type="match status" value="1"/>
</dbReference>
<dbReference type="Proteomes" id="UP000190831">
    <property type="component" value="Chromosome G"/>
</dbReference>
<dbReference type="InterPro" id="IPR036757">
    <property type="entry name" value="TFR-like_dimer_dom_sf"/>
</dbReference>
<comment type="similarity">
    <text evidence="1">Belongs to the peptidase M28 family. M28B subfamily.</text>
</comment>
<dbReference type="InterPro" id="IPR046450">
    <property type="entry name" value="PA_dom_sf"/>
</dbReference>
<dbReference type="SUPFAM" id="SSF47672">
    <property type="entry name" value="Transferrin receptor-like dimerisation domain"/>
    <property type="match status" value="1"/>
</dbReference>
<accession>A0A1G4MHD2</accession>
<dbReference type="SUPFAM" id="SSF52025">
    <property type="entry name" value="PA domain"/>
    <property type="match status" value="1"/>
</dbReference>
<dbReference type="GO" id="GO:0004180">
    <property type="term" value="F:carboxypeptidase activity"/>
    <property type="evidence" value="ECO:0007669"/>
    <property type="project" value="TreeGrafter"/>
</dbReference>
<evidence type="ECO:0000313" key="7">
    <source>
        <dbReference type="Proteomes" id="UP000190831"/>
    </source>
</evidence>
<dbReference type="EMBL" id="LT598486">
    <property type="protein sequence ID" value="SCW03330.1"/>
    <property type="molecule type" value="Genomic_DNA"/>
</dbReference>
<evidence type="ECO:0000256" key="1">
    <source>
        <dbReference type="ARBA" id="ARBA00005634"/>
    </source>
</evidence>
<dbReference type="InterPro" id="IPR007484">
    <property type="entry name" value="Peptidase_M28"/>
</dbReference>
<evidence type="ECO:0000259" key="4">
    <source>
        <dbReference type="Pfam" id="PF04253"/>
    </source>
</evidence>
<dbReference type="CDD" id="cd03874">
    <property type="entry name" value="M28_PMSA_TfR_like"/>
    <property type="match status" value="1"/>
</dbReference>
<dbReference type="SUPFAM" id="SSF53187">
    <property type="entry name" value="Zn-dependent exopeptidases"/>
    <property type="match status" value="1"/>
</dbReference>
<keyword evidence="3" id="KW-0812">Transmembrane</keyword>
<proteinExistence type="inferred from homology"/>
<feature type="transmembrane region" description="Helical" evidence="3">
    <location>
        <begin position="117"/>
        <end position="136"/>
    </location>
</feature>
<dbReference type="Gene3D" id="3.40.630.10">
    <property type="entry name" value="Zn peptidases"/>
    <property type="match status" value="1"/>
</dbReference>
<feature type="region of interest" description="Disordered" evidence="2">
    <location>
        <begin position="1"/>
        <end position="52"/>
    </location>
</feature>
<dbReference type="Pfam" id="PF04253">
    <property type="entry name" value="TFR_dimer"/>
    <property type="match status" value="1"/>
</dbReference>
<dbReference type="OMA" id="IGRRQCK"/>
<keyword evidence="3" id="KW-1133">Transmembrane helix</keyword>
<evidence type="ECO:0000259" key="5">
    <source>
        <dbReference type="Pfam" id="PF04389"/>
    </source>
</evidence>
<evidence type="ECO:0000256" key="2">
    <source>
        <dbReference type="SAM" id="MobiDB-lite"/>
    </source>
</evidence>
<dbReference type="InterPro" id="IPR039373">
    <property type="entry name" value="Peptidase_M28B"/>
</dbReference>
<sequence length="781" mass="88274">MARGSNRYVPVNQQDEDSSPDDSVGVSLDSAEPPPLPPSYDETETGNNNFEPMELEEGPEIEELGRIARLKRRFKDYVMIPMREKITDPLAEILSLISHKVDFYLNKIGNPLILRRFVYIFAMSFVIYYISMSGLLPNERTMGTRGMFSDKAQLIAYAKRAIDLSKVESDMEYLSRMPHMAGTKGDYAISRYVEESLVNNGIRLHVATQFDTYLDYPGNVSLVAFSNSGEEIHIETNELNFNPLSASGKVEGASLLYAHYGTKSDYDNLKEKGLLSENTAVLVHYGNLVSEQVLRAQQYGIKAILFISDTGSENDPDMVQRRSVALSQYAMGDPLTPGWASTLPKKIPFEDSPIAPRIPTIPLSSRQAQQLKKLLSSDGSLDFNDGWHSGKIGDATINLELENSIRPTHLSWNVVGKIEGREQNDKAIVIGAARDSSCFGASYPNFGTANLLSLVQLFQQIRYKFDWRPLRNIYFISYDASNYGNAGSTELLEVELSKMKNEIYAVLDISQLGIDPDNNKLDIQAHPLLFSFFNDQSTKMEFDINVRTVQQYGDWSSYMANGIPVAVLSTDHVRTRKAPIDTCSDTFEKFREVTAKDEWKKVSDTLLYVFQVVLKLVDDPLIPFSIGGYVSVVDELFKDLQKSTDHQLNFEPIMEGMLLWKRIGLQWDSWVSAWNNIVLLEDDGIEPSLLSVDRWTWNKKLANIGKRQCISEGLPDRKFYKNNVFGPALWMDDSHDSWSFPGVRDAIADEDWERAQEQINSLAKTLHKSANLFIEETNDVN</sequence>
<dbReference type="OrthoDB" id="5841748at2759"/>
<name>A0A1G4MHD2_LACFM</name>
<dbReference type="Gene3D" id="1.20.930.40">
    <property type="entry name" value="Transferrin receptor-like, dimerisation domain"/>
    <property type="match status" value="1"/>
</dbReference>
<evidence type="ECO:0000313" key="6">
    <source>
        <dbReference type="EMBL" id="SCW03330.1"/>
    </source>
</evidence>
<gene>
    <name evidence="6" type="ORF">LAFE_0G08042G</name>
</gene>
<dbReference type="InterPro" id="IPR007365">
    <property type="entry name" value="TFR-like_dimer_dom"/>
</dbReference>
<dbReference type="Pfam" id="PF04389">
    <property type="entry name" value="Peptidase_M28"/>
    <property type="match status" value="1"/>
</dbReference>
<organism evidence="6 7">
    <name type="scientific">Lachancea fermentati</name>
    <name type="common">Zygosaccharomyces fermentati</name>
    <dbReference type="NCBI Taxonomy" id="4955"/>
    <lineage>
        <taxon>Eukaryota</taxon>
        <taxon>Fungi</taxon>
        <taxon>Dikarya</taxon>
        <taxon>Ascomycota</taxon>
        <taxon>Saccharomycotina</taxon>
        <taxon>Saccharomycetes</taxon>
        <taxon>Saccharomycetales</taxon>
        <taxon>Saccharomycetaceae</taxon>
        <taxon>Lachancea</taxon>
    </lineage>
</organism>
<reference evidence="6 7" key="1">
    <citation type="submission" date="2016-03" db="EMBL/GenBank/DDBJ databases">
        <authorList>
            <person name="Devillers H."/>
        </authorList>
    </citation>
    <scope>NUCLEOTIDE SEQUENCE [LARGE SCALE GENOMIC DNA]</scope>
    <source>
        <strain evidence="6">CBS 6772</strain>
    </source>
</reference>